<feature type="region of interest" description="Disordered" evidence="1">
    <location>
        <begin position="104"/>
        <end position="166"/>
    </location>
</feature>
<gene>
    <name evidence="2" type="ORF">H9633_12145</name>
</gene>
<comment type="caution">
    <text evidence="2">The sequence shown here is derived from an EMBL/GenBank/DDBJ whole genome shotgun (WGS) entry which is preliminary data.</text>
</comment>
<dbReference type="Proteomes" id="UP000611521">
    <property type="component" value="Unassembled WGS sequence"/>
</dbReference>
<accession>A0ABR8W7Q9</accession>
<evidence type="ECO:0000256" key="1">
    <source>
        <dbReference type="SAM" id="MobiDB-lite"/>
    </source>
</evidence>
<sequence>MATTSIDPFARQRELLDEWLDVRAEINRLQARAATLLAQRVEVMDADVATAPMHREAIRRSMVAEYSAAGRMAKGAVEQAFSDARALRDVREILRAAGPLIQARSGGTATEGAVRGGSTGVRRDRSPGPNSGSRAAARRGARAADSGRAAPRGDRSAGGERAGARR</sequence>
<proteinExistence type="predicted"/>
<dbReference type="RefSeq" id="WP_191713324.1">
    <property type="nucleotide sequence ID" value="NZ_JACSPX010000003.1"/>
</dbReference>
<protein>
    <submittedName>
        <fullName evidence="2">Uncharacterized protein</fullName>
    </submittedName>
</protein>
<reference evidence="2 3" key="1">
    <citation type="submission" date="2020-08" db="EMBL/GenBank/DDBJ databases">
        <title>A Genomic Blueprint of the Chicken Gut Microbiome.</title>
        <authorList>
            <person name="Gilroy R."/>
            <person name="Ravi A."/>
            <person name="Getino M."/>
            <person name="Pursley I."/>
            <person name="Horton D.L."/>
            <person name="Alikhan N.-F."/>
            <person name="Baker D."/>
            <person name="Gharbi K."/>
            <person name="Hall N."/>
            <person name="Watson M."/>
            <person name="Adriaenssens E.M."/>
            <person name="Foster-Nyarko E."/>
            <person name="Jarju S."/>
            <person name="Secka A."/>
            <person name="Antonio M."/>
            <person name="Oren A."/>
            <person name="Chaudhuri R."/>
            <person name="La Ragione R.M."/>
            <person name="Hildebrand F."/>
            <person name="Pallen M.J."/>
        </authorList>
    </citation>
    <scope>NUCLEOTIDE SEQUENCE [LARGE SCALE GENOMIC DNA]</scope>
    <source>
        <strain evidence="2 3">Re1</strain>
    </source>
</reference>
<dbReference type="EMBL" id="JACSPX010000003">
    <property type="protein sequence ID" value="MBD8013043.1"/>
    <property type="molecule type" value="Genomic_DNA"/>
</dbReference>
<keyword evidence="3" id="KW-1185">Reference proteome</keyword>
<evidence type="ECO:0000313" key="3">
    <source>
        <dbReference type="Proteomes" id="UP000611521"/>
    </source>
</evidence>
<organism evidence="2 3">
    <name type="scientific">Microbacterium commune</name>
    <dbReference type="NCBI Taxonomy" id="2762219"/>
    <lineage>
        <taxon>Bacteria</taxon>
        <taxon>Bacillati</taxon>
        <taxon>Actinomycetota</taxon>
        <taxon>Actinomycetes</taxon>
        <taxon>Micrococcales</taxon>
        <taxon>Microbacteriaceae</taxon>
        <taxon>Microbacterium</taxon>
    </lineage>
</organism>
<evidence type="ECO:0000313" key="2">
    <source>
        <dbReference type="EMBL" id="MBD8013043.1"/>
    </source>
</evidence>
<name>A0ABR8W7Q9_9MICO</name>